<organism evidence="2 3">
    <name type="scientific">Cirrhinus molitorella</name>
    <name type="common">mud carp</name>
    <dbReference type="NCBI Taxonomy" id="172907"/>
    <lineage>
        <taxon>Eukaryota</taxon>
        <taxon>Metazoa</taxon>
        <taxon>Chordata</taxon>
        <taxon>Craniata</taxon>
        <taxon>Vertebrata</taxon>
        <taxon>Euteleostomi</taxon>
        <taxon>Actinopterygii</taxon>
        <taxon>Neopterygii</taxon>
        <taxon>Teleostei</taxon>
        <taxon>Ostariophysi</taxon>
        <taxon>Cypriniformes</taxon>
        <taxon>Cyprinidae</taxon>
        <taxon>Labeoninae</taxon>
        <taxon>Labeonini</taxon>
        <taxon>Cirrhinus</taxon>
    </lineage>
</organism>
<evidence type="ECO:0000256" key="1">
    <source>
        <dbReference type="SAM" id="MobiDB-lite"/>
    </source>
</evidence>
<feature type="compositionally biased region" description="Basic and acidic residues" evidence="1">
    <location>
        <begin position="1"/>
        <end position="13"/>
    </location>
</feature>
<protein>
    <submittedName>
        <fullName evidence="2">Uncharacterized protein</fullName>
    </submittedName>
</protein>
<evidence type="ECO:0000313" key="3">
    <source>
        <dbReference type="Proteomes" id="UP001558613"/>
    </source>
</evidence>
<feature type="region of interest" description="Disordered" evidence="1">
    <location>
        <begin position="1"/>
        <end position="54"/>
    </location>
</feature>
<dbReference type="EMBL" id="JAYMGO010000024">
    <property type="protein sequence ID" value="KAL1248934.1"/>
    <property type="molecule type" value="Genomic_DNA"/>
</dbReference>
<evidence type="ECO:0000313" key="2">
    <source>
        <dbReference type="EMBL" id="KAL1248934.1"/>
    </source>
</evidence>
<sequence>MSVLDFKRERVEAGTETATGNTDRNKVQCRKSSVKGGSPARDSRERAGEHVKGRQTLTTGTVDLLFFDCFPKAKITQEES</sequence>
<proteinExistence type="predicted"/>
<name>A0ABR3LB62_9TELE</name>
<accession>A0ABR3LB62</accession>
<reference evidence="2 3" key="1">
    <citation type="submission" date="2023-09" db="EMBL/GenBank/DDBJ databases">
        <authorList>
            <person name="Wang M."/>
        </authorList>
    </citation>
    <scope>NUCLEOTIDE SEQUENCE [LARGE SCALE GENOMIC DNA]</scope>
    <source>
        <strain evidence="2">GT-2023</strain>
        <tissue evidence="2">Liver</tissue>
    </source>
</reference>
<gene>
    <name evidence="2" type="ORF">QQF64_022252</name>
</gene>
<feature type="compositionally biased region" description="Basic and acidic residues" evidence="1">
    <location>
        <begin position="41"/>
        <end position="52"/>
    </location>
</feature>
<dbReference type="Proteomes" id="UP001558613">
    <property type="component" value="Unassembled WGS sequence"/>
</dbReference>
<comment type="caution">
    <text evidence="2">The sequence shown here is derived from an EMBL/GenBank/DDBJ whole genome shotgun (WGS) entry which is preliminary data.</text>
</comment>
<keyword evidence="3" id="KW-1185">Reference proteome</keyword>